<evidence type="ECO:0000313" key="1">
    <source>
        <dbReference type="EMBL" id="MCM4084194.1"/>
    </source>
</evidence>
<evidence type="ECO:0000313" key="2">
    <source>
        <dbReference type="Proteomes" id="UP001523216"/>
    </source>
</evidence>
<dbReference type="RefSeq" id="WP_251803949.1">
    <property type="nucleotide sequence ID" value="NZ_JAMQOL010000073.1"/>
</dbReference>
<comment type="caution">
    <text evidence="1">The sequence shown here is derived from an EMBL/GenBank/DDBJ whole genome shotgun (WGS) entry which is preliminary data.</text>
</comment>
<proteinExistence type="predicted"/>
<organism evidence="1 2">
    <name type="scientific">Paractinoplanes hotanensis</name>
    <dbReference type="NCBI Taxonomy" id="2906497"/>
    <lineage>
        <taxon>Bacteria</taxon>
        <taxon>Bacillati</taxon>
        <taxon>Actinomycetota</taxon>
        <taxon>Actinomycetes</taxon>
        <taxon>Micromonosporales</taxon>
        <taxon>Micromonosporaceae</taxon>
        <taxon>Paractinoplanes</taxon>
    </lineage>
</organism>
<keyword evidence="2" id="KW-1185">Reference proteome</keyword>
<gene>
    <name evidence="1" type="ORF">LXN57_42325</name>
</gene>
<name>A0ABT0YDR6_9ACTN</name>
<dbReference type="NCBIfam" id="NF040565">
    <property type="entry name" value="SCO2521_fam"/>
    <property type="match status" value="1"/>
</dbReference>
<dbReference type="InterPro" id="IPR049749">
    <property type="entry name" value="SCO2521-like"/>
</dbReference>
<dbReference type="EMBL" id="JAMQOL010000073">
    <property type="protein sequence ID" value="MCM4084194.1"/>
    <property type="molecule type" value="Genomic_DNA"/>
</dbReference>
<reference evidence="1 2" key="1">
    <citation type="submission" date="2022-06" db="EMBL/GenBank/DDBJ databases">
        <title>Actinoplanes abujensis sp. nov., isolated from Nigerian arid soil.</title>
        <authorList>
            <person name="Ding P."/>
        </authorList>
    </citation>
    <scope>NUCLEOTIDE SEQUENCE [LARGE SCALE GENOMIC DNA]</scope>
    <source>
        <strain evidence="2">TRM88002</strain>
    </source>
</reference>
<dbReference type="Proteomes" id="UP001523216">
    <property type="component" value="Unassembled WGS sequence"/>
</dbReference>
<protein>
    <submittedName>
        <fullName evidence="1">SCO2521 family protein</fullName>
    </submittedName>
</protein>
<accession>A0ABT0YDR6</accession>
<sequence length="340" mass="36912">MLTFGEIHTGLLQNSTPLSSARVSALLDLVVGERVRRFERPIAHVVSPDRLDGVDCCLPSAAKTQAIGTVVHHLSVTGGHIVQGSAHTAIDPVLRDGLRQPWSYYLARPGTLEPINKVNLADVVDGFLAGAPRPGVLDVGAISARAIDRIQSSKLLDRKRPFLSSRAMLRWAAVPAAGGENSASFVIESPTARTLLLRLDPELAETLPVDAVRTFCETLALHDWLLTTILSLLDRSLETPGNRPRLAAKLHPAVEFLMHLWMPEARVDPVLLPLWEAVDHRSSLSKQWRTSVDRIRDQLNLSTMALLEASVEAAERAVVVATETTAALERIRPGSPPAAA</sequence>